<evidence type="ECO:0000256" key="6">
    <source>
        <dbReference type="SAM" id="Phobius"/>
    </source>
</evidence>
<dbReference type="PANTHER" id="PTHR30028:SF0">
    <property type="entry name" value="PROTEIN ALUMINUM SENSITIVE 3"/>
    <property type="match status" value="1"/>
</dbReference>
<dbReference type="InterPro" id="IPR005226">
    <property type="entry name" value="UPF0014_fam"/>
</dbReference>
<feature type="transmembrane region" description="Helical" evidence="6">
    <location>
        <begin position="89"/>
        <end position="111"/>
    </location>
</feature>
<dbReference type="KEGG" id="smas:HUE87_05175"/>
<dbReference type="Proteomes" id="UP000593836">
    <property type="component" value="Chromosome"/>
</dbReference>
<evidence type="ECO:0000256" key="4">
    <source>
        <dbReference type="ARBA" id="ARBA00022989"/>
    </source>
</evidence>
<dbReference type="AlphaFoldDB" id="A0A7S7RRJ0"/>
<feature type="transmembrane region" description="Helical" evidence="6">
    <location>
        <begin position="202"/>
        <end position="223"/>
    </location>
</feature>
<feature type="transmembrane region" description="Helical" evidence="6">
    <location>
        <begin position="6"/>
        <end position="24"/>
    </location>
</feature>
<evidence type="ECO:0000256" key="5">
    <source>
        <dbReference type="ARBA" id="ARBA00023136"/>
    </source>
</evidence>
<protein>
    <submittedName>
        <fullName evidence="7">ABC transporter permease</fullName>
    </submittedName>
</protein>
<feature type="transmembrane region" description="Helical" evidence="6">
    <location>
        <begin position="36"/>
        <end position="55"/>
    </location>
</feature>
<evidence type="ECO:0000256" key="2">
    <source>
        <dbReference type="ARBA" id="ARBA00005268"/>
    </source>
</evidence>
<evidence type="ECO:0000313" key="8">
    <source>
        <dbReference type="Proteomes" id="UP000593836"/>
    </source>
</evidence>
<comment type="subcellular location">
    <subcellularLocation>
        <location evidence="1">Membrane</location>
        <topology evidence="1">Multi-pass membrane protein</topology>
    </subcellularLocation>
</comment>
<dbReference type="RefSeq" id="WP_194367659.1">
    <property type="nucleotide sequence ID" value="NZ_CP054493.1"/>
</dbReference>
<evidence type="ECO:0000256" key="1">
    <source>
        <dbReference type="ARBA" id="ARBA00004141"/>
    </source>
</evidence>
<dbReference type="Pfam" id="PF03649">
    <property type="entry name" value="UPF0014"/>
    <property type="match status" value="2"/>
</dbReference>
<evidence type="ECO:0000313" key="7">
    <source>
        <dbReference type="EMBL" id="QOY55620.1"/>
    </source>
</evidence>
<gene>
    <name evidence="7" type="ORF">HUE87_05175</name>
</gene>
<reference evidence="7 8" key="1">
    <citation type="submission" date="2020-05" db="EMBL/GenBank/DDBJ databases">
        <title>Sulfurimonas marisnigri, sp. nov., and Sulfurimonas baltica, sp. nov., manganese oxide reducing chemolithoautotrophs of the class Epsilonproteobacteria isolated from the pelagic redoxclines of the Black and Baltic Seas and emended description of the genus Sulfurimonas.</title>
        <authorList>
            <person name="Henkel J.V."/>
            <person name="Laudan C."/>
            <person name="Werner J."/>
            <person name="Neu T."/>
            <person name="Plewe S."/>
            <person name="Sproer C."/>
            <person name="Bunk B."/>
            <person name="Schulz-Vogt H.N."/>
        </authorList>
    </citation>
    <scope>NUCLEOTIDE SEQUENCE [LARGE SCALE GENOMIC DNA]</scope>
    <source>
        <strain evidence="7 8">SoZ1</strain>
    </source>
</reference>
<sequence>MELIPAQNLLYMLLPLSLVWYFYYKWIDNSKEVLYASSRMVVQLFLIGYALVYIFENDSWYIGLLIIVIMITMSSFIALRNLQDKSLHVYSVIVFAIAIGGTINLVLVIKFVLELSPFYEPRYVIPIAGMIYANSMNAVSLGAERYEKELIISTYEQARKVALKASLIPKINTFLAVGIVSLPGMMTGQILSGVDPLIAVRYQIVVMAMIFSSAGISVVLYLLMLNKQK</sequence>
<feature type="transmembrane region" description="Helical" evidence="6">
    <location>
        <begin position="61"/>
        <end position="82"/>
    </location>
</feature>
<dbReference type="GO" id="GO:0005886">
    <property type="term" value="C:plasma membrane"/>
    <property type="evidence" value="ECO:0007669"/>
    <property type="project" value="TreeGrafter"/>
</dbReference>
<keyword evidence="3 6" id="KW-0812">Transmembrane</keyword>
<keyword evidence="5 6" id="KW-0472">Membrane</keyword>
<dbReference type="EMBL" id="CP054493">
    <property type="protein sequence ID" value="QOY55620.1"/>
    <property type="molecule type" value="Genomic_DNA"/>
</dbReference>
<name>A0A7S7RRJ0_9BACT</name>
<comment type="similarity">
    <text evidence="2">Belongs to the UPF0014 family.</text>
</comment>
<organism evidence="7 8">
    <name type="scientific">Candidatus Sulfurimonas marisnigri</name>
    <dbReference type="NCBI Taxonomy" id="2740405"/>
    <lineage>
        <taxon>Bacteria</taxon>
        <taxon>Pseudomonadati</taxon>
        <taxon>Campylobacterota</taxon>
        <taxon>Epsilonproteobacteria</taxon>
        <taxon>Campylobacterales</taxon>
        <taxon>Sulfurimonadaceae</taxon>
        <taxon>Sulfurimonas</taxon>
    </lineage>
</organism>
<keyword evidence="8" id="KW-1185">Reference proteome</keyword>
<dbReference type="PANTHER" id="PTHR30028">
    <property type="entry name" value="UPF0014 INNER MEMBRANE PROTEIN YBBM-RELATED"/>
    <property type="match status" value="1"/>
</dbReference>
<feature type="transmembrane region" description="Helical" evidence="6">
    <location>
        <begin position="161"/>
        <end position="182"/>
    </location>
</feature>
<keyword evidence="4 6" id="KW-1133">Transmembrane helix</keyword>
<proteinExistence type="inferred from homology"/>
<accession>A0A7S7RRJ0</accession>
<evidence type="ECO:0000256" key="3">
    <source>
        <dbReference type="ARBA" id="ARBA00022692"/>
    </source>
</evidence>
<feature type="transmembrane region" description="Helical" evidence="6">
    <location>
        <begin position="123"/>
        <end position="141"/>
    </location>
</feature>